<gene>
    <name evidence="2" type="ORF">B0T19DRAFT_488844</name>
</gene>
<keyword evidence="3" id="KW-1185">Reference proteome</keyword>
<feature type="region of interest" description="Disordered" evidence="1">
    <location>
        <begin position="1"/>
        <end position="23"/>
    </location>
</feature>
<feature type="compositionally biased region" description="Low complexity" evidence="1">
    <location>
        <begin position="457"/>
        <end position="477"/>
    </location>
</feature>
<name>A0AAE0I3T3_9PEZI</name>
<reference evidence="2" key="1">
    <citation type="journal article" date="2023" name="Mol. Phylogenet. Evol.">
        <title>Genome-scale phylogeny and comparative genomics of the fungal order Sordariales.</title>
        <authorList>
            <person name="Hensen N."/>
            <person name="Bonometti L."/>
            <person name="Westerberg I."/>
            <person name="Brannstrom I.O."/>
            <person name="Guillou S."/>
            <person name="Cros-Aarteil S."/>
            <person name="Calhoun S."/>
            <person name="Haridas S."/>
            <person name="Kuo A."/>
            <person name="Mondo S."/>
            <person name="Pangilinan J."/>
            <person name="Riley R."/>
            <person name="LaButti K."/>
            <person name="Andreopoulos B."/>
            <person name="Lipzen A."/>
            <person name="Chen C."/>
            <person name="Yan M."/>
            <person name="Daum C."/>
            <person name="Ng V."/>
            <person name="Clum A."/>
            <person name="Steindorff A."/>
            <person name="Ohm R.A."/>
            <person name="Martin F."/>
            <person name="Silar P."/>
            <person name="Natvig D.O."/>
            <person name="Lalanne C."/>
            <person name="Gautier V."/>
            <person name="Ament-Velasquez S.L."/>
            <person name="Kruys A."/>
            <person name="Hutchinson M.I."/>
            <person name="Powell A.J."/>
            <person name="Barry K."/>
            <person name="Miller A.N."/>
            <person name="Grigoriev I.V."/>
            <person name="Debuchy R."/>
            <person name="Gladieux P."/>
            <person name="Hiltunen Thoren M."/>
            <person name="Johannesson H."/>
        </authorList>
    </citation>
    <scope>NUCLEOTIDE SEQUENCE</scope>
    <source>
        <strain evidence="2">SMH4131-1</strain>
    </source>
</reference>
<proteinExistence type="predicted"/>
<sequence>MFSKIKTLARRRPRKTVLEGRKETESSLLEVRREIQPYIAGELAISIAQTSNAPVERPDAKEANHTITTQTTSYTIVVAEHEAPSSQPEPSTSSITPSAPSINFLEWVRFDEATLPPRENLSKSRLDKVFSPLDRIKAELPGGVSVEGLGGLAESVHVLFHSVKRLDFMQSERAIRIPQTVAGAGAGTPEPLPRTEVERLENELFDLTRYNGACEYLTALAWAEEGLTGSITLFEVQLAPAARRDMDDVAVGVRPVAAMQNVPKSVLASMRTHDKIKRKVVFVPTDEDATGFKWRANPSSGPSYMKLTTQDSDNNGEEMESQQRDRAHRETSTHSHHSHSHNGSRLADADGIRATIPQFLALLHAKRAILEDIESSSVAPLEMPGESDVVPAVRLVKPPRPNAHEGDNVHVVVLMPNEASWADEQIVWTDADGLVEFRRRRYWDLIESERPTHGSRRNSSGGSRHQETSGSRRPSASHGRHGSGSRPRSRSRHSGGRSRSRSPSRHLSPHSVF</sequence>
<comment type="caution">
    <text evidence="2">The sequence shown here is derived from an EMBL/GenBank/DDBJ whole genome shotgun (WGS) entry which is preliminary data.</text>
</comment>
<feature type="compositionally biased region" description="Basic residues" evidence="1">
    <location>
        <begin position="478"/>
        <end position="513"/>
    </location>
</feature>
<feature type="region of interest" description="Disordered" evidence="1">
    <location>
        <begin position="450"/>
        <end position="513"/>
    </location>
</feature>
<evidence type="ECO:0000256" key="1">
    <source>
        <dbReference type="SAM" id="MobiDB-lite"/>
    </source>
</evidence>
<dbReference type="EMBL" id="JAUEPO010000007">
    <property type="protein sequence ID" value="KAK3317637.1"/>
    <property type="molecule type" value="Genomic_DNA"/>
</dbReference>
<evidence type="ECO:0000313" key="3">
    <source>
        <dbReference type="Proteomes" id="UP001286456"/>
    </source>
</evidence>
<organism evidence="2 3">
    <name type="scientific">Cercophora scortea</name>
    <dbReference type="NCBI Taxonomy" id="314031"/>
    <lineage>
        <taxon>Eukaryota</taxon>
        <taxon>Fungi</taxon>
        <taxon>Dikarya</taxon>
        <taxon>Ascomycota</taxon>
        <taxon>Pezizomycotina</taxon>
        <taxon>Sordariomycetes</taxon>
        <taxon>Sordariomycetidae</taxon>
        <taxon>Sordariales</taxon>
        <taxon>Lasiosphaeriaceae</taxon>
        <taxon>Cercophora</taxon>
    </lineage>
</organism>
<feature type="compositionally biased region" description="Polar residues" evidence="1">
    <location>
        <begin position="297"/>
        <end position="313"/>
    </location>
</feature>
<feature type="region of interest" description="Disordered" evidence="1">
    <location>
        <begin position="293"/>
        <end position="345"/>
    </location>
</feature>
<evidence type="ECO:0000313" key="2">
    <source>
        <dbReference type="EMBL" id="KAK3317637.1"/>
    </source>
</evidence>
<dbReference type="Proteomes" id="UP001286456">
    <property type="component" value="Unassembled WGS sequence"/>
</dbReference>
<accession>A0AAE0I3T3</accession>
<dbReference type="AlphaFoldDB" id="A0AAE0I3T3"/>
<protein>
    <submittedName>
        <fullName evidence="2">Uncharacterized protein</fullName>
    </submittedName>
</protein>
<reference evidence="2" key="2">
    <citation type="submission" date="2023-06" db="EMBL/GenBank/DDBJ databases">
        <authorList>
            <consortium name="Lawrence Berkeley National Laboratory"/>
            <person name="Haridas S."/>
            <person name="Hensen N."/>
            <person name="Bonometti L."/>
            <person name="Westerberg I."/>
            <person name="Brannstrom I.O."/>
            <person name="Guillou S."/>
            <person name="Cros-Aarteil S."/>
            <person name="Calhoun S."/>
            <person name="Kuo A."/>
            <person name="Mondo S."/>
            <person name="Pangilinan J."/>
            <person name="Riley R."/>
            <person name="Labutti K."/>
            <person name="Andreopoulos B."/>
            <person name="Lipzen A."/>
            <person name="Chen C."/>
            <person name="Yanf M."/>
            <person name="Daum C."/>
            <person name="Ng V."/>
            <person name="Clum A."/>
            <person name="Steindorff A."/>
            <person name="Ohm R."/>
            <person name="Martin F."/>
            <person name="Silar P."/>
            <person name="Natvig D."/>
            <person name="Lalanne C."/>
            <person name="Gautier V."/>
            <person name="Ament-Velasquez S.L."/>
            <person name="Kruys A."/>
            <person name="Hutchinson M.I."/>
            <person name="Powell A.J."/>
            <person name="Barry K."/>
            <person name="Miller A.N."/>
            <person name="Grigoriev I.V."/>
            <person name="Debuchy R."/>
            <person name="Gladieux P."/>
            <person name="Thoren M.H."/>
            <person name="Johannesson H."/>
        </authorList>
    </citation>
    <scope>NUCLEOTIDE SEQUENCE</scope>
    <source>
        <strain evidence="2">SMH4131-1</strain>
    </source>
</reference>
<feature type="compositionally biased region" description="Basic and acidic residues" evidence="1">
    <location>
        <begin position="321"/>
        <end position="333"/>
    </location>
</feature>